<feature type="transmembrane region" description="Helical" evidence="6">
    <location>
        <begin position="230"/>
        <end position="252"/>
    </location>
</feature>
<dbReference type="SFLD" id="SFLDS00052">
    <property type="entry name" value="Ferric_Reductase_Domain"/>
    <property type="match status" value="1"/>
</dbReference>
<dbReference type="GO" id="GO:0000293">
    <property type="term" value="F:ferric-chelate reductase activity"/>
    <property type="evidence" value="ECO:0007669"/>
    <property type="project" value="TreeGrafter"/>
</dbReference>
<dbReference type="InterPro" id="IPR050369">
    <property type="entry name" value="RBOH/FRE"/>
</dbReference>
<feature type="transmembrane region" description="Helical" evidence="6">
    <location>
        <begin position="272"/>
        <end position="292"/>
    </location>
</feature>
<comment type="subcellular location">
    <subcellularLocation>
        <location evidence="1">Membrane</location>
        <topology evidence="1">Multi-pass membrane protein</topology>
    </subcellularLocation>
</comment>
<dbReference type="PANTHER" id="PTHR11972">
    <property type="entry name" value="NADPH OXIDASE"/>
    <property type="match status" value="1"/>
</dbReference>
<sequence>MEELSGSAEHQYLLSSKDPAPPCSESIAAGRILVKWFLEMAMGLIFAAWVTFIFLFPAPLVTELYYEWRALTSDTIFGGNGSAFLIFSGPVLAITILAIARRIVMCSREEQFVLWKLKPAKYPRFRLSTFPVVADGPFGVVSAAELIGICLVVAYVVWAISAYTLEDLSEYSKSPLPPILKSATMLEFLASRIGIVGEFCLAFLFLPVARGSALLRLVDIPFDRAARYHVWLGHLTMLLFTLHGLLYVIAWAMQGTLLEEITSWQVSDTSNFAGVIGLSVGLLMWVTSLPPVRKMQFEVFFYTHQLYIVFVIFFAMHVGDYFFTFACGAIFLFLLDRFLRFCQSRRTVNVISATRLSCGIIKLVLSKPASLRYNALSSIFLQIRELSWLQWHPFSVASSPLDGKNHLSVLIKEEGIIIESAESSHVFPVSNGCGISVLAGTGNNIWLGLYVMSSIAGFIVLMTLLEIFNLLSYTETKSRYRGLLFVVCMLASVIIFGGPAVFLWSCWEKRTSAVEKSEHCEQNVQTAPLMPSNLPQRESISSRRVLYCSRPNFQEIFGSVSDQWGHVDIGVIVCGPATLETSVAGECRSRNLKRGSDSPIFHFHSHSFVL</sequence>
<feature type="transmembrane region" description="Helical" evidence="6">
    <location>
        <begin position="76"/>
        <end position="100"/>
    </location>
</feature>
<feature type="transmembrane region" description="Helical" evidence="6">
    <location>
        <begin position="185"/>
        <end position="209"/>
    </location>
</feature>
<feature type="transmembrane region" description="Helical" evidence="6">
    <location>
        <begin position="445"/>
        <end position="471"/>
    </location>
</feature>
<reference evidence="9" key="1">
    <citation type="journal article" date="2017" name="Plant J.">
        <title>The pomegranate (Punica granatum L.) genome and the genomics of punicalagin biosynthesis.</title>
        <authorList>
            <person name="Qin G."/>
            <person name="Xu C."/>
            <person name="Ming R."/>
            <person name="Tang H."/>
            <person name="Guyot R."/>
            <person name="Kramer E.M."/>
            <person name="Hu Y."/>
            <person name="Yi X."/>
            <person name="Qi Y."/>
            <person name="Xu X."/>
            <person name="Gao Z."/>
            <person name="Pan H."/>
            <person name="Jian J."/>
            <person name="Tian Y."/>
            <person name="Yue Z."/>
            <person name="Xu Y."/>
        </authorList>
    </citation>
    <scope>NUCLEOTIDE SEQUENCE [LARGE SCALE GENOMIC DNA]</scope>
    <source>
        <strain evidence="9">cv. Dabenzi</strain>
    </source>
</reference>
<keyword evidence="5 6" id="KW-0472">Membrane</keyword>
<dbReference type="InterPro" id="IPR013112">
    <property type="entry name" value="FAD-bd_8"/>
</dbReference>
<feature type="transmembrane region" description="Helical" evidence="6">
    <location>
        <begin position="299"/>
        <end position="316"/>
    </location>
</feature>
<feature type="transmembrane region" description="Helical" evidence="6">
    <location>
        <begin position="146"/>
        <end position="165"/>
    </location>
</feature>
<evidence type="ECO:0000256" key="5">
    <source>
        <dbReference type="ARBA" id="ARBA00023136"/>
    </source>
</evidence>
<evidence type="ECO:0000259" key="7">
    <source>
        <dbReference type="PROSITE" id="PS51384"/>
    </source>
</evidence>
<evidence type="ECO:0000256" key="2">
    <source>
        <dbReference type="ARBA" id="ARBA00022692"/>
    </source>
</evidence>
<dbReference type="Pfam" id="PF08022">
    <property type="entry name" value="FAD_binding_8"/>
    <property type="match status" value="1"/>
</dbReference>
<feature type="domain" description="FAD-binding FR-type" evidence="7">
    <location>
        <begin position="343"/>
        <end position="448"/>
    </location>
</feature>
<accession>A0A218X3J0</accession>
<evidence type="ECO:0000256" key="6">
    <source>
        <dbReference type="SAM" id="Phobius"/>
    </source>
</evidence>
<dbReference type="Gene3D" id="3.40.50.80">
    <property type="entry name" value="Nucleotide-binding domain of ferredoxin-NADP reductase (FNR) module"/>
    <property type="match status" value="1"/>
</dbReference>
<dbReference type="AlphaFoldDB" id="A0A218X3J0"/>
<evidence type="ECO:0000256" key="1">
    <source>
        <dbReference type="ARBA" id="ARBA00004141"/>
    </source>
</evidence>
<dbReference type="PROSITE" id="PS51384">
    <property type="entry name" value="FAD_FR"/>
    <property type="match status" value="1"/>
</dbReference>
<feature type="transmembrane region" description="Helical" evidence="6">
    <location>
        <begin position="483"/>
        <end position="507"/>
    </location>
</feature>
<evidence type="ECO:0000313" key="8">
    <source>
        <dbReference type="EMBL" id="OWM79289.1"/>
    </source>
</evidence>
<dbReference type="GO" id="GO:0005886">
    <property type="term" value="C:plasma membrane"/>
    <property type="evidence" value="ECO:0007669"/>
    <property type="project" value="TreeGrafter"/>
</dbReference>
<dbReference type="InterPro" id="IPR039261">
    <property type="entry name" value="FNR_nucleotide-bd"/>
</dbReference>
<feature type="transmembrane region" description="Helical" evidence="6">
    <location>
        <begin position="36"/>
        <end position="56"/>
    </location>
</feature>
<comment type="caution">
    <text evidence="8">The sequence shown here is derived from an EMBL/GenBank/DDBJ whole genome shotgun (WGS) entry which is preliminary data.</text>
</comment>
<name>A0A218X3J0_PUNGR</name>
<organism evidence="8 9">
    <name type="scientific">Punica granatum</name>
    <name type="common">Pomegranate</name>
    <dbReference type="NCBI Taxonomy" id="22663"/>
    <lineage>
        <taxon>Eukaryota</taxon>
        <taxon>Viridiplantae</taxon>
        <taxon>Streptophyta</taxon>
        <taxon>Embryophyta</taxon>
        <taxon>Tracheophyta</taxon>
        <taxon>Spermatophyta</taxon>
        <taxon>Magnoliopsida</taxon>
        <taxon>eudicotyledons</taxon>
        <taxon>Gunneridae</taxon>
        <taxon>Pentapetalae</taxon>
        <taxon>rosids</taxon>
        <taxon>malvids</taxon>
        <taxon>Myrtales</taxon>
        <taxon>Lythraceae</taxon>
        <taxon>Punica</taxon>
    </lineage>
</organism>
<dbReference type="SFLD" id="SFLDG01168">
    <property type="entry name" value="Ferric_reductase_subgroup_(FRE"/>
    <property type="match status" value="1"/>
</dbReference>
<protein>
    <recommendedName>
        <fullName evidence="7">FAD-binding FR-type domain-containing protein</fullName>
    </recommendedName>
</protein>
<evidence type="ECO:0000313" key="9">
    <source>
        <dbReference type="Proteomes" id="UP000197138"/>
    </source>
</evidence>
<dbReference type="Pfam" id="PF01794">
    <property type="entry name" value="Ferric_reduct"/>
    <property type="match status" value="1"/>
</dbReference>
<dbReference type="PANTHER" id="PTHR11972:SF69">
    <property type="entry name" value="FERRIC REDUCTION OXIDASE 6-RELATED"/>
    <property type="match status" value="1"/>
</dbReference>
<feature type="transmembrane region" description="Helical" evidence="6">
    <location>
        <begin position="322"/>
        <end position="339"/>
    </location>
</feature>
<dbReference type="EMBL" id="MTKT01002492">
    <property type="protein sequence ID" value="OWM79289.1"/>
    <property type="molecule type" value="Genomic_DNA"/>
</dbReference>
<gene>
    <name evidence="8" type="ORF">CDL15_Pgr003461</name>
</gene>
<proteinExistence type="predicted"/>
<keyword evidence="2 6" id="KW-0812">Transmembrane</keyword>
<keyword evidence="3 6" id="KW-1133">Transmembrane helix</keyword>
<keyword evidence="4" id="KW-0560">Oxidoreductase</keyword>
<dbReference type="Proteomes" id="UP000197138">
    <property type="component" value="Unassembled WGS sequence"/>
</dbReference>
<evidence type="ECO:0000256" key="3">
    <source>
        <dbReference type="ARBA" id="ARBA00022989"/>
    </source>
</evidence>
<dbReference type="InterPro" id="IPR013130">
    <property type="entry name" value="Fe3_Rdtase_TM_dom"/>
</dbReference>
<dbReference type="InterPro" id="IPR017927">
    <property type="entry name" value="FAD-bd_FR_type"/>
</dbReference>
<evidence type="ECO:0000256" key="4">
    <source>
        <dbReference type="ARBA" id="ARBA00023002"/>
    </source>
</evidence>